<dbReference type="RefSeq" id="WP_131334381.1">
    <property type="nucleotide sequence ID" value="NZ_SJJZ01000001.1"/>
</dbReference>
<feature type="chain" id="PRO_5020372692" evidence="4">
    <location>
        <begin position="22"/>
        <end position="563"/>
    </location>
</feature>
<evidence type="ECO:0000256" key="1">
    <source>
        <dbReference type="ARBA" id="ARBA00005695"/>
    </source>
</evidence>
<dbReference type="PANTHER" id="PTHR30290">
    <property type="entry name" value="PERIPLASMIC BINDING COMPONENT OF ABC TRANSPORTER"/>
    <property type="match status" value="1"/>
</dbReference>
<protein>
    <submittedName>
        <fullName evidence="6">ABC transporter substrate-binding protein</fullName>
    </submittedName>
</protein>
<sequence length="563" mass="61479">MRARRTVALALTGLLAAAALAACSSGDGKSGSSGDNGSGTAATVLNIGMPNGPQTENHNPFLGSSSGASLGYRWMIFEPLVMINGIKPTEPGKPWLATEWKWDANYTKLSLTIREGVKFSDGQPMTADDVAYSFQIRKDNEGLNQDAIPYGTITASGNKVDLTFTRSQFTNQNKILTVFVIPKHQWSTLKDPSQDTLKSPIGTGPYTVKSFTPQTTTLTLRDSYWQDLPKVKELRYTSYNDNNAQTTALANGASEWSFVFVPNVKAVYQDKDPKNHKLWFPANLGIHGLWINTTRKPFDNPALRRAMNLVINRDDIFQQGEAGYFYPKVESMTGIPTPAGESFIAPEYKDLKHKVDVDAAKKELTDAGFKLEGDALKDPTGKPVTITLTDPAGWSDYVTDLEIIKDNLSTIGIKATVDKANQDAWFKNIDEGNFDAAMHWTNGGATPYDIYQNIMDGKILKPVGKGGVSGNYGRFNSPEATKALDQYANAADDAARTAALNTLQKIMVEQMPIIPTSASNVGGLYSTKNWVGWPDEQNQYGPAQPTQQNALQIILNLKPAGSQ</sequence>
<comment type="similarity">
    <text evidence="1">Belongs to the bacterial solute-binding protein 5 family.</text>
</comment>
<dbReference type="Pfam" id="PF00496">
    <property type="entry name" value="SBP_bac_5"/>
    <property type="match status" value="1"/>
</dbReference>
<proteinExistence type="inferred from homology"/>
<dbReference type="GO" id="GO:0043190">
    <property type="term" value="C:ATP-binding cassette (ABC) transporter complex"/>
    <property type="evidence" value="ECO:0007669"/>
    <property type="project" value="InterPro"/>
</dbReference>
<reference evidence="6 7" key="1">
    <citation type="submission" date="2019-02" db="EMBL/GenBank/DDBJ databases">
        <title>Kribbella capetownensis sp. nov. and Kribbella speibonae sp. nov., isolated from soil.</title>
        <authorList>
            <person name="Curtis S.M."/>
            <person name="Norton I."/>
            <person name="Everest G.J."/>
            <person name="Meyers P.R."/>
        </authorList>
    </citation>
    <scope>NUCLEOTIDE SEQUENCE [LARGE SCALE GENOMIC DNA]</scope>
    <source>
        <strain evidence="6 7">KCTC 29219</strain>
    </source>
</reference>
<evidence type="ECO:0000259" key="5">
    <source>
        <dbReference type="Pfam" id="PF00496"/>
    </source>
</evidence>
<comment type="caution">
    <text evidence="6">The sequence shown here is derived from an EMBL/GenBank/DDBJ whole genome shotgun (WGS) entry which is preliminary data.</text>
</comment>
<keyword evidence="7" id="KW-1185">Reference proteome</keyword>
<dbReference type="GO" id="GO:1904680">
    <property type="term" value="F:peptide transmembrane transporter activity"/>
    <property type="evidence" value="ECO:0007669"/>
    <property type="project" value="TreeGrafter"/>
</dbReference>
<evidence type="ECO:0000313" key="7">
    <source>
        <dbReference type="Proteomes" id="UP000292346"/>
    </source>
</evidence>
<keyword evidence="2" id="KW-0813">Transport</keyword>
<evidence type="ECO:0000313" key="6">
    <source>
        <dbReference type="EMBL" id="TCC09955.1"/>
    </source>
</evidence>
<name>A0A4R0HFJ2_9ACTN</name>
<dbReference type="Gene3D" id="3.10.105.10">
    <property type="entry name" value="Dipeptide-binding Protein, Domain 3"/>
    <property type="match status" value="1"/>
</dbReference>
<evidence type="ECO:0000256" key="4">
    <source>
        <dbReference type="SAM" id="SignalP"/>
    </source>
</evidence>
<dbReference type="PANTHER" id="PTHR30290:SF9">
    <property type="entry name" value="OLIGOPEPTIDE-BINDING PROTEIN APPA"/>
    <property type="match status" value="1"/>
</dbReference>
<dbReference type="InterPro" id="IPR000914">
    <property type="entry name" value="SBP_5_dom"/>
</dbReference>
<dbReference type="AlphaFoldDB" id="A0A4R0HFJ2"/>
<feature type="domain" description="Solute-binding protein family 5" evidence="5">
    <location>
        <begin position="93"/>
        <end position="451"/>
    </location>
</feature>
<dbReference type="Gene3D" id="3.40.190.10">
    <property type="entry name" value="Periplasmic binding protein-like II"/>
    <property type="match status" value="1"/>
</dbReference>
<dbReference type="CDD" id="cd08509">
    <property type="entry name" value="PBP2_TmCBP_oligosaccharides_like"/>
    <property type="match status" value="1"/>
</dbReference>
<accession>A0A4R0HFJ2</accession>
<dbReference type="PIRSF" id="PIRSF002741">
    <property type="entry name" value="MppA"/>
    <property type="match status" value="1"/>
</dbReference>
<gene>
    <name evidence="6" type="ORF">E0H45_01040</name>
</gene>
<evidence type="ECO:0000256" key="2">
    <source>
        <dbReference type="ARBA" id="ARBA00022448"/>
    </source>
</evidence>
<organism evidence="6 7">
    <name type="scientific">Kribbella soli</name>
    <dbReference type="NCBI Taxonomy" id="1124743"/>
    <lineage>
        <taxon>Bacteria</taxon>
        <taxon>Bacillati</taxon>
        <taxon>Actinomycetota</taxon>
        <taxon>Actinomycetes</taxon>
        <taxon>Propionibacteriales</taxon>
        <taxon>Kribbellaceae</taxon>
        <taxon>Kribbella</taxon>
    </lineage>
</organism>
<dbReference type="InterPro" id="IPR030678">
    <property type="entry name" value="Peptide/Ni-bd"/>
</dbReference>
<dbReference type="InterPro" id="IPR039424">
    <property type="entry name" value="SBP_5"/>
</dbReference>
<dbReference type="SUPFAM" id="SSF53850">
    <property type="entry name" value="Periplasmic binding protein-like II"/>
    <property type="match status" value="1"/>
</dbReference>
<dbReference type="OrthoDB" id="9764591at2"/>
<dbReference type="Gene3D" id="3.90.76.10">
    <property type="entry name" value="Dipeptide-binding Protein, Domain 1"/>
    <property type="match status" value="1"/>
</dbReference>
<dbReference type="EMBL" id="SJJZ01000001">
    <property type="protein sequence ID" value="TCC09955.1"/>
    <property type="molecule type" value="Genomic_DNA"/>
</dbReference>
<dbReference type="PROSITE" id="PS51257">
    <property type="entry name" value="PROKAR_LIPOPROTEIN"/>
    <property type="match status" value="1"/>
</dbReference>
<keyword evidence="3 4" id="KW-0732">Signal</keyword>
<dbReference type="GO" id="GO:0015833">
    <property type="term" value="P:peptide transport"/>
    <property type="evidence" value="ECO:0007669"/>
    <property type="project" value="TreeGrafter"/>
</dbReference>
<evidence type="ECO:0000256" key="3">
    <source>
        <dbReference type="ARBA" id="ARBA00022729"/>
    </source>
</evidence>
<dbReference type="Proteomes" id="UP000292346">
    <property type="component" value="Unassembled WGS sequence"/>
</dbReference>
<feature type="signal peptide" evidence="4">
    <location>
        <begin position="1"/>
        <end position="21"/>
    </location>
</feature>
<dbReference type="GO" id="GO:0042597">
    <property type="term" value="C:periplasmic space"/>
    <property type="evidence" value="ECO:0007669"/>
    <property type="project" value="UniProtKB-ARBA"/>
</dbReference>